<feature type="region of interest" description="Disordered" evidence="1">
    <location>
        <begin position="111"/>
        <end position="146"/>
    </location>
</feature>
<dbReference type="EMBL" id="OQ890312">
    <property type="protein sequence ID" value="WLJ25558.1"/>
    <property type="molecule type" value="Genomic_DNA"/>
</dbReference>
<name>A0AA49X3W5_9VIRU</name>
<reference evidence="2" key="1">
    <citation type="submission" date="2023-04" db="EMBL/GenBank/DDBJ databases">
        <title>The human skin virome in hidradenitis suppurativa patients.</title>
        <authorList>
            <person name="Jansen D."/>
        </authorList>
    </citation>
    <scope>NUCLEOTIDE SEQUENCE</scope>
    <source>
        <strain evidence="2">VC1_JansenPhageB</strain>
    </source>
</reference>
<evidence type="ECO:0000256" key="1">
    <source>
        <dbReference type="SAM" id="MobiDB-lite"/>
    </source>
</evidence>
<sequence length="146" mass="16503">MKGTHTDWYRRVTRGDSNRHVSSRANISDATLGRQLKANELSADLIIKIAQAYDESPVVALVDLGFISARWMQEVGTTTALTRATDEELTDELLRRLRLIEDEPIDHLAERRRKARMSNQFDSMPEGAVAYSGPDEDAERNDVDDD</sequence>
<protein>
    <submittedName>
        <fullName evidence="2">Stage iii sporulation protein d</fullName>
    </submittedName>
</protein>
<feature type="compositionally biased region" description="Acidic residues" evidence="1">
    <location>
        <begin position="134"/>
        <end position="146"/>
    </location>
</feature>
<proteinExistence type="predicted"/>
<organism evidence="2">
    <name type="scientific">Actinobacteria phage HS02</name>
    <dbReference type="NCBI Taxonomy" id="3056388"/>
    <lineage>
        <taxon>Viruses</taxon>
    </lineage>
</organism>
<evidence type="ECO:0000313" key="2">
    <source>
        <dbReference type="EMBL" id="WLJ25558.1"/>
    </source>
</evidence>
<accession>A0AA49X3W5</accession>